<proteinExistence type="predicted"/>
<dbReference type="EMBL" id="BJNF01000079">
    <property type="protein sequence ID" value="GEC16821.1"/>
    <property type="molecule type" value="Genomic_DNA"/>
</dbReference>
<name>A0A4Y3WF91_NITWI</name>
<dbReference type="AlphaFoldDB" id="A0A4Y3WF91"/>
<evidence type="ECO:0000313" key="1">
    <source>
        <dbReference type="EMBL" id="GEC16821.1"/>
    </source>
</evidence>
<organism evidence="1 2">
    <name type="scientific">Nitrobacter winogradskyi</name>
    <name type="common">Nitrobacter agilis</name>
    <dbReference type="NCBI Taxonomy" id="913"/>
    <lineage>
        <taxon>Bacteria</taxon>
        <taxon>Pseudomonadati</taxon>
        <taxon>Pseudomonadota</taxon>
        <taxon>Alphaproteobacteria</taxon>
        <taxon>Hyphomicrobiales</taxon>
        <taxon>Nitrobacteraceae</taxon>
        <taxon>Nitrobacter</taxon>
    </lineage>
</organism>
<sequence>MKEAGNEGFMIALQKHGFAGSGAFHKDIKNLSGVWSAIDVVTQKDYQRSI</sequence>
<accession>A0A4Y3WF91</accession>
<comment type="caution">
    <text evidence="1">The sequence shown here is derived from an EMBL/GenBank/DDBJ whole genome shotgun (WGS) entry which is preliminary data.</text>
</comment>
<dbReference type="Proteomes" id="UP000318825">
    <property type="component" value="Unassembled WGS sequence"/>
</dbReference>
<gene>
    <name evidence="1" type="ORF">NWI01_27130</name>
</gene>
<reference evidence="1 2" key="1">
    <citation type="submission" date="2019-06" db="EMBL/GenBank/DDBJ databases">
        <title>Whole genome shotgun sequence of Nitrobacter winogradskyi NBRC 14297.</title>
        <authorList>
            <person name="Hosoyama A."/>
            <person name="Uohara A."/>
            <person name="Ohji S."/>
            <person name="Ichikawa N."/>
        </authorList>
    </citation>
    <scope>NUCLEOTIDE SEQUENCE [LARGE SCALE GENOMIC DNA]</scope>
    <source>
        <strain evidence="1 2">NBRC 14297</strain>
    </source>
</reference>
<protein>
    <submittedName>
        <fullName evidence="1">Uncharacterized protein</fullName>
    </submittedName>
</protein>
<evidence type="ECO:0000313" key="2">
    <source>
        <dbReference type="Proteomes" id="UP000318825"/>
    </source>
</evidence>